<evidence type="ECO:0000313" key="1">
    <source>
        <dbReference type="EMBL" id="SCX24695.1"/>
    </source>
</evidence>
<dbReference type="Proteomes" id="UP000199707">
    <property type="component" value="Unassembled WGS sequence"/>
</dbReference>
<gene>
    <name evidence="1" type="ORF">SAMN02799620_03753</name>
</gene>
<protein>
    <submittedName>
        <fullName evidence="1">Ribonuclease P protein component</fullName>
    </submittedName>
</protein>
<dbReference type="EMBL" id="FMUB01000007">
    <property type="protein sequence ID" value="SCX24695.1"/>
    <property type="molecule type" value="Genomic_DNA"/>
</dbReference>
<reference evidence="2" key="1">
    <citation type="submission" date="2016-10" db="EMBL/GenBank/DDBJ databases">
        <authorList>
            <person name="Varghese N."/>
            <person name="Submissions S."/>
        </authorList>
    </citation>
    <scope>NUCLEOTIDE SEQUENCE [LARGE SCALE GENOMIC DNA]</scope>
    <source>
        <strain evidence="2">UNC267MFSha1.1M11</strain>
    </source>
</reference>
<accession>A0A1G4WKR4</accession>
<sequence>MLGDLDVSDRVVIRALPGSRDALSARLESELRAALKHTRITAGAGS</sequence>
<organism evidence="1 2">
    <name type="scientific">Mycolicibacterium fluoranthenivorans</name>
    <dbReference type="NCBI Taxonomy" id="258505"/>
    <lineage>
        <taxon>Bacteria</taxon>
        <taxon>Bacillati</taxon>
        <taxon>Actinomycetota</taxon>
        <taxon>Actinomycetes</taxon>
        <taxon>Mycobacteriales</taxon>
        <taxon>Mycobacteriaceae</taxon>
        <taxon>Mycolicibacterium</taxon>
    </lineage>
</organism>
<name>A0A1G4WKR4_9MYCO</name>
<proteinExistence type="predicted"/>
<dbReference type="STRING" id="1502745.SAMN02799620_03753"/>
<dbReference type="AlphaFoldDB" id="A0A1G4WKR4"/>
<evidence type="ECO:0000313" key="2">
    <source>
        <dbReference type="Proteomes" id="UP000199707"/>
    </source>
</evidence>